<keyword evidence="2" id="KW-1185">Reference proteome</keyword>
<name>A0A543FCB3_9NOCA</name>
<evidence type="ECO:0000313" key="2">
    <source>
        <dbReference type="Proteomes" id="UP000316331"/>
    </source>
</evidence>
<protein>
    <submittedName>
        <fullName evidence="1">Uncharacterized protein</fullName>
    </submittedName>
</protein>
<accession>A0A543FCB3</accession>
<comment type="caution">
    <text evidence="1">The sequence shown here is derived from an EMBL/GenBank/DDBJ whole genome shotgun (WGS) entry which is preliminary data.</text>
</comment>
<dbReference type="EMBL" id="VFPG01000001">
    <property type="protein sequence ID" value="TQM31384.1"/>
    <property type="molecule type" value="Genomic_DNA"/>
</dbReference>
<dbReference type="Proteomes" id="UP000316331">
    <property type="component" value="Unassembled WGS sequence"/>
</dbReference>
<sequence>MSPVTIAVLLGFVCCALVIRVFALRGTDARPVPVAARSARSGGSAPSVDA</sequence>
<dbReference type="RefSeq" id="WP_185757035.1">
    <property type="nucleotide sequence ID" value="NZ_VFPG01000001.1"/>
</dbReference>
<dbReference type="AlphaFoldDB" id="A0A543FCB3"/>
<evidence type="ECO:0000313" key="1">
    <source>
        <dbReference type="EMBL" id="TQM31384.1"/>
    </source>
</evidence>
<gene>
    <name evidence="1" type="ORF">FB390_3041</name>
</gene>
<organism evidence="1 2">
    <name type="scientific">Nocardia bhagyanarayanae</name>
    <dbReference type="NCBI Taxonomy" id="1215925"/>
    <lineage>
        <taxon>Bacteria</taxon>
        <taxon>Bacillati</taxon>
        <taxon>Actinomycetota</taxon>
        <taxon>Actinomycetes</taxon>
        <taxon>Mycobacteriales</taxon>
        <taxon>Nocardiaceae</taxon>
        <taxon>Nocardia</taxon>
    </lineage>
</organism>
<reference evidence="1 2" key="1">
    <citation type="submission" date="2019-06" db="EMBL/GenBank/DDBJ databases">
        <title>Sequencing the genomes of 1000 actinobacteria strains.</title>
        <authorList>
            <person name="Klenk H.-P."/>
        </authorList>
    </citation>
    <scope>NUCLEOTIDE SEQUENCE [LARGE SCALE GENOMIC DNA]</scope>
    <source>
        <strain evidence="1 2">DSM 103495</strain>
    </source>
</reference>
<proteinExistence type="predicted"/>